<feature type="compositionally biased region" description="Basic and acidic residues" evidence="1">
    <location>
        <begin position="54"/>
        <end position="76"/>
    </location>
</feature>
<dbReference type="AlphaFoldDB" id="A0A022R320"/>
<gene>
    <name evidence="2" type="ORF">MIMGU_mgv1a022300mg</name>
</gene>
<dbReference type="PANTHER" id="PTHR48227:SF1">
    <property type="entry name" value="DNA LIGASE 1-LIKE"/>
    <property type="match status" value="1"/>
</dbReference>
<evidence type="ECO:0000313" key="2">
    <source>
        <dbReference type="EMBL" id="EYU33235.1"/>
    </source>
</evidence>
<organism evidence="2 3">
    <name type="scientific">Erythranthe guttata</name>
    <name type="common">Yellow monkey flower</name>
    <name type="synonym">Mimulus guttatus</name>
    <dbReference type="NCBI Taxonomy" id="4155"/>
    <lineage>
        <taxon>Eukaryota</taxon>
        <taxon>Viridiplantae</taxon>
        <taxon>Streptophyta</taxon>
        <taxon>Embryophyta</taxon>
        <taxon>Tracheophyta</taxon>
        <taxon>Spermatophyta</taxon>
        <taxon>Magnoliopsida</taxon>
        <taxon>eudicotyledons</taxon>
        <taxon>Gunneridae</taxon>
        <taxon>Pentapetalae</taxon>
        <taxon>asterids</taxon>
        <taxon>lamiids</taxon>
        <taxon>Lamiales</taxon>
        <taxon>Phrymaceae</taxon>
        <taxon>Erythranthe</taxon>
    </lineage>
</organism>
<dbReference type="PANTHER" id="PTHR48227">
    <property type="entry name" value="DNA TOPOISOMERASE 1-LIKE"/>
    <property type="match status" value="1"/>
</dbReference>
<proteinExistence type="predicted"/>
<evidence type="ECO:0000256" key="1">
    <source>
        <dbReference type="SAM" id="MobiDB-lite"/>
    </source>
</evidence>
<dbReference type="EMBL" id="KI630784">
    <property type="protein sequence ID" value="EYU33235.1"/>
    <property type="molecule type" value="Genomic_DNA"/>
</dbReference>
<feature type="region of interest" description="Disordered" evidence="1">
    <location>
        <begin position="51"/>
        <end position="76"/>
    </location>
</feature>
<sequence>MRKISGQLISTKPVTLSRAAKLISRFAAVENGSSATVSLYLKRTADAFNNSVQTKEEEKKKKKRKTDDFDLKEEQQ</sequence>
<keyword evidence="3" id="KW-1185">Reference proteome</keyword>
<accession>A0A022R320</accession>
<protein>
    <submittedName>
        <fullName evidence="2">Uncharacterized protein</fullName>
    </submittedName>
</protein>
<dbReference type="eggNOG" id="ENOG502S9QX">
    <property type="taxonomic scope" value="Eukaryota"/>
</dbReference>
<evidence type="ECO:0000313" key="3">
    <source>
        <dbReference type="Proteomes" id="UP000030748"/>
    </source>
</evidence>
<reference evidence="2 3" key="1">
    <citation type="journal article" date="2013" name="Proc. Natl. Acad. Sci. U.S.A.">
        <title>Fine-scale variation in meiotic recombination in Mimulus inferred from population shotgun sequencing.</title>
        <authorList>
            <person name="Hellsten U."/>
            <person name="Wright K.M."/>
            <person name="Jenkins J."/>
            <person name="Shu S."/>
            <person name="Yuan Y."/>
            <person name="Wessler S.R."/>
            <person name="Schmutz J."/>
            <person name="Willis J.H."/>
            <person name="Rokhsar D.S."/>
        </authorList>
    </citation>
    <scope>NUCLEOTIDE SEQUENCE [LARGE SCALE GENOMIC DNA]</scope>
    <source>
        <strain evidence="3">cv. DUN x IM62</strain>
    </source>
</reference>
<name>A0A022R320_ERYGU</name>
<dbReference type="Proteomes" id="UP000030748">
    <property type="component" value="Unassembled WGS sequence"/>
</dbReference>